<dbReference type="InterPro" id="IPR007627">
    <property type="entry name" value="RNA_pol_sigma70_r2"/>
</dbReference>
<dbReference type="EMBL" id="BMNH01000016">
    <property type="protein sequence ID" value="GGO75117.1"/>
    <property type="molecule type" value="Genomic_DNA"/>
</dbReference>
<accession>A0A917Z5P3</accession>
<dbReference type="RefSeq" id="WP_225263116.1">
    <property type="nucleotide sequence ID" value="NZ_BMNH01000016.1"/>
</dbReference>
<gene>
    <name evidence="3" type="ORF">GCM10012289_49390</name>
</gene>
<dbReference type="SUPFAM" id="SSF88946">
    <property type="entry name" value="Sigma2 domain of RNA polymerase sigma factors"/>
    <property type="match status" value="1"/>
</dbReference>
<evidence type="ECO:0000313" key="3">
    <source>
        <dbReference type="EMBL" id="GGO75117.1"/>
    </source>
</evidence>
<reference evidence="3" key="1">
    <citation type="journal article" date="2014" name="Int. J. Syst. Evol. Microbiol.">
        <title>Complete genome sequence of Corynebacterium casei LMG S-19264T (=DSM 44701T), isolated from a smear-ripened cheese.</title>
        <authorList>
            <consortium name="US DOE Joint Genome Institute (JGI-PGF)"/>
            <person name="Walter F."/>
            <person name="Albersmeier A."/>
            <person name="Kalinowski J."/>
            <person name="Ruckert C."/>
        </authorList>
    </citation>
    <scope>NUCLEOTIDE SEQUENCE</scope>
    <source>
        <strain evidence="3">CGMCC 4.7368</strain>
    </source>
</reference>
<reference evidence="3" key="2">
    <citation type="submission" date="2020-09" db="EMBL/GenBank/DDBJ databases">
        <authorList>
            <person name="Sun Q."/>
            <person name="Zhou Y."/>
        </authorList>
    </citation>
    <scope>NUCLEOTIDE SEQUENCE</scope>
    <source>
        <strain evidence="3">CGMCC 4.7368</strain>
    </source>
</reference>
<dbReference type="Pfam" id="PF04542">
    <property type="entry name" value="Sigma70_r2"/>
    <property type="match status" value="1"/>
</dbReference>
<keyword evidence="1" id="KW-1133">Transmembrane helix</keyword>
<comment type="caution">
    <text evidence="3">The sequence shown here is derived from an EMBL/GenBank/DDBJ whole genome shotgun (WGS) entry which is preliminary data.</text>
</comment>
<feature type="transmembrane region" description="Helical" evidence="1">
    <location>
        <begin position="85"/>
        <end position="104"/>
    </location>
</feature>
<evidence type="ECO:0000313" key="4">
    <source>
        <dbReference type="Proteomes" id="UP000646523"/>
    </source>
</evidence>
<dbReference type="GO" id="GO:0006352">
    <property type="term" value="P:DNA-templated transcription initiation"/>
    <property type="evidence" value="ECO:0007669"/>
    <property type="project" value="InterPro"/>
</dbReference>
<proteinExistence type="predicted"/>
<feature type="domain" description="RNA polymerase sigma-70 region 2" evidence="2">
    <location>
        <begin position="13"/>
        <end position="51"/>
    </location>
</feature>
<protein>
    <recommendedName>
        <fullName evidence="2">RNA polymerase sigma-70 region 2 domain-containing protein</fullName>
    </recommendedName>
</protein>
<organism evidence="3 4">
    <name type="scientific">Nonomuraea cavernae</name>
    <dbReference type="NCBI Taxonomy" id="2045107"/>
    <lineage>
        <taxon>Bacteria</taxon>
        <taxon>Bacillati</taxon>
        <taxon>Actinomycetota</taxon>
        <taxon>Actinomycetes</taxon>
        <taxon>Streptosporangiales</taxon>
        <taxon>Streptosporangiaceae</taxon>
        <taxon>Nonomuraea</taxon>
    </lineage>
</organism>
<evidence type="ECO:0000259" key="2">
    <source>
        <dbReference type="Pfam" id="PF04542"/>
    </source>
</evidence>
<keyword evidence="4" id="KW-1185">Reference proteome</keyword>
<keyword evidence="1" id="KW-0812">Transmembrane</keyword>
<dbReference type="Proteomes" id="UP000646523">
    <property type="component" value="Unassembled WGS sequence"/>
</dbReference>
<keyword evidence="1" id="KW-0472">Membrane</keyword>
<dbReference type="GO" id="GO:0003700">
    <property type="term" value="F:DNA-binding transcription factor activity"/>
    <property type="evidence" value="ECO:0007669"/>
    <property type="project" value="InterPro"/>
</dbReference>
<name>A0A917Z5P3_9ACTN</name>
<evidence type="ECO:0000256" key="1">
    <source>
        <dbReference type="SAM" id="Phobius"/>
    </source>
</evidence>
<dbReference type="Gene3D" id="1.10.1740.10">
    <property type="match status" value="1"/>
</dbReference>
<dbReference type="InterPro" id="IPR013325">
    <property type="entry name" value="RNA_pol_sigma_r2"/>
</dbReference>
<sequence length="284" mass="30713">MRDRSEADFEQYVEQRSARLVRTAYLLCRDWATAEDLVQTALARAWLAWGRVGELLERDSQDGPYRGVTVADVGRRVRRIRRRRVQVLGSLTAAAAAVVMAAWLPSAGTAPAPAGVWTGELAQPTPTRTISLAPLYFGAYERGGTRETFSAVWAPEVRKAGFWITCEPAAHVLIWVNGELVDDGPCEVGPRPPARVAGGIPVRAGERNEFAVALIPETVAGATAKGAEWAAEALSRTAPYPLRWRVDVVDDSACLSRHVVEPGSGKVIRWGCALDCPLWGAASG</sequence>
<dbReference type="AlphaFoldDB" id="A0A917Z5P3"/>